<name>A0A1F6DEK1_9BACT</name>
<dbReference type="SUPFAM" id="SSF55811">
    <property type="entry name" value="Nudix"/>
    <property type="match status" value="1"/>
</dbReference>
<comment type="caution">
    <text evidence="2">The sequence shown here is derived from an EMBL/GenBank/DDBJ whole genome shotgun (WGS) entry which is preliminary data.</text>
</comment>
<dbReference type="AlphaFoldDB" id="A0A1F6DEK1"/>
<dbReference type="Gene3D" id="3.90.79.10">
    <property type="entry name" value="Nucleoside Triphosphate Pyrophosphohydrolase"/>
    <property type="match status" value="1"/>
</dbReference>
<organism evidence="2 3">
    <name type="scientific">Candidatus Kaiserbacteria bacterium RIFCSPHIGHO2_01_FULL_56_24</name>
    <dbReference type="NCBI Taxonomy" id="1798487"/>
    <lineage>
        <taxon>Bacteria</taxon>
        <taxon>Candidatus Kaiseribacteriota</taxon>
    </lineage>
</organism>
<protein>
    <recommendedName>
        <fullName evidence="1">Nudix hydrolase domain-containing protein</fullName>
    </recommendedName>
</protein>
<feature type="domain" description="Nudix hydrolase" evidence="1">
    <location>
        <begin position="1"/>
        <end position="105"/>
    </location>
</feature>
<dbReference type="PROSITE" id="PS51462">
    <property type="entry name" value="NUDIX"/>
    <property type="match status" value="1"/>
</dbReference>
<sequence length="105" mass="12117">MTGGIEEGQTPEEAARVEIREETGYKNLRLVAELSPFEAKFFHGPKGENRHAHFRSFLFELVDDERDEPSAEEQQKHESVWLGTDDLRQFRLPPGHRFVLDGAPR</sequence>
<evidence type="ECO:0000313" key="2">
    <source>
        <dbReference type="EMBL" id="OGG59854.1"/>
    </source>
</evidence>
<dbReference type="EMBL" id="MFLA01000016">
    <property type="protein sequence ID" value="OGG59854.1"/>
    <property type="molecule type" value="Genomic_DNA"/>
</dbReference>
<dbReference type="Proteomes" id="UP000176377">
    <property type="component" value="Unassembled WGS sequence"/>
</dbReference>
<dbReference type="InterPro" id="IPR000086">
    <property type="entry name" value="NUDIX_hydrolase_dom"/>
</dbReference>
<evidence type="ECO:0000313" key="3">
    <source>
        <dbReference type="Proteomes" id="UP000176377"/>
    </source>
</evidence>
<dbReference type="InterPro" id="IPR015797">
    <property type="entry name" value="NUDIX_hydrolase-like_dom_sf"/>
</dbReference>
<gene>
    <name evidence="2" type="ORF">A2765_04690</name>
</gene>
<accession>A0A1F6DEK1</accession>
<reference evidence="2 3" key="1">
    <citation type="journal article" date="2016" name="Nat. Commun.">
        <title>Thousands of microbial genomes shed light on interconnected biogeochemical processes in an aquifer system.</title>
        <authorList>
            <person name="Anantharaman K."/>
            <person name="Brown C.T."/>
            <person name="Hug L.A."/>
            <person name="Sharon I."/>
            <person name="Castelle C.J."/>
            <person name="Probst A.J."/>
            <person name="Thomas B.C."/>
            <person name="Singh A."/>
            <person name="Wilkins M.J."/>
            <person name="Karaoz U."/>
            <person name="Brodie E.L."/>
            <person name="Williams K.H."/>
            <person name="Hubbard S.S."/>
            <person name="Banfield J.F."/>
        </authorList>
    </citation>
    <scope>NUCLEOTIDE SEQUENCE [LARGE SCALE GENOMIC DNA]</scope>
</reference>
<evidence type="ECO:0000259" key="1">
    <source>
        <dbReference type="PROSITE" id="PS51462"/>
    </source>
</evidence>
<proteinExistence type="predicted"/>
<dbReference type="Pfam" id="PF00293">
    <property type="entry name" value="NUDIX"/>
    <property type="match status" value="1"/>
</dbReference>